<protein>
    <submittedName>
        <fullName evidence="2">Uncharacterized protein</fullName>
    </submittedName>
</protein>
<name>A0ABT9JUA5_9PROT</name>
<gene>
    <name evidence="2" type="ORF">Q9291_07625</name>
</gene>
<accession>A0ABT9JUA5</accession>
<dbReference type="Proteomes" id="UP001225906">
    <property type="component" value="Unassembled WGS sequence"/>
</dbReference>
<dbReference type="EMBL" id="JAVCAP010000014">
    <property type="protein sequence ID" value="MDP8567716.1"/>
    <property type="molecule type" value="Genomic_DNA"/>
</dbReference>
<feature type="signal peptide" evidence="1">
    <location>
        <begin position="1"/>
        <end position="23"/>
    </location>
</feature>
<dbReference type="RefSeq" id="WP_306389429.1">
    <property type="nucleotide sequence ID" value="NZ_JAVCAP010000014.1"/>
</dbReference>
<comment type="caution">
    <text evidence="2">The sequence shown here is derived from an EMBL/GenBank/DDBJ whole genome shotgun (WGS) entry which is preliminary data.</text>
</comment>
<keyword evidence="3" id="KW-1185">Reference proteome</keyword>
<sequence length="251" mass="28771">MMRKLSVTVWLLATGLISQQGVAAEPDREAVNARYETTQCAHPCTANKHFQWWLMREPGQVEIRHLYQRGEPAHHSGLWMQKPANQMAYAYLMHEDQRAIDYMDVDLKMLGMKTDHSTWQVKSQLVTDEELVKLVKHPQSEVNRFGYRVEHYTGKQADGTQVDIMWMPALKLPEAIHYGYPKHDVTIQLQVLQFDGQASSVERAPKTGSNTLAYYQHVDFTDIGDMEHNADDVKWLARAHGAPGIDQPHAH</sequence>
<evidence type="ECO:0000313" key="2">
    <source>
        <dbReference type="EMBL" id="MDP8567716.1"/>
    </source>
</evidence>
<evidence type="ECO:0000256" key="1">
    <source>
        <dbReference type="SAM" id="SignalP"/>
    </source>
</evidence>
<reference evidence="3" key="1">
    <citation type="journal article" date="2019" name="Int. J. Syst. Evol. Microbiol.">
        <title>The Global Catalogue of Microorganisms (GCM) 10K type strain sequencing project: providing services to taxonomists for standard genome sequencing and annotation.</title>
        <authorList>
            <consortium name="The Broad Institute Genomics Platform"/>
            <consortium name="The Broad Institute Genome Sequencing Center for Infectious Disease"/>
            <person name="Wu L."/>
            <person name="Ma J."/>
        </authorList>
    </citation>
    <scope>NUCLEOTIDE SEQUENCE [LARGE SCALE GENOMIC DNA]</scope>
    <source>
        <strain evidence="3">VKM B-3159</strain>
    </source>
</reference>
<feature type="chain" id="PRO_5046824140" evidence="1">
    <location>
        <begin position="24"/>
        <end position="251"/>
    </location>
</feature>
<organism evidence="2 3">
    <name type="scientific">Methylophilus aquaticus</name>
    <dbReference type="NCBI Taxonomy" id="1971610"/>
    <lineage>
        <taxon>Bacteria</taxon>
        <taxon>Pseudomonadati</taxon>
        <taxon>Pseudomonadota</taxon>
        <taxon>Betaproteobacteria</taxon>
        <taxon>Nitrosomonadales</taxon>
        <taxon>Methylophilaceae</taxon>
        <taxon>Methylophilus</taxon>
    </lineage>
</organism>
<proteinExistence type="predicted"/>
<evidence type="ECO:0000313" key="3">
    <source>
        <dbReference type="Proteomes" id="UP001225906"/>
    </source>
</evidence>
<keyword evidence="1" id="KW-0732">Signal</keyword>